<dbReference type="STRING" id="658218.SAMN05216562_1943"/>
<evidence type="ECO:0000259" key="1">
    <source>
        <dbReference type="Pfam" id="PF13640"/>
    </source>
</evidence>
<proteinExistence type="predicted"/>
<sequence>MLNIPGLASAAVNTAPYPHFYLERSVEPDHIQDLIADFPQLDQGGSFNIKDVETSERFRQFVEQFDSAEVRQILGEKFAVDLHDKPMMATLRGYSRAKDGRIHTDSKTKLITVLVYLNEDWEAETGRLRILRSGTDMDDYTDELLPGPSSMVAFKVTDNCWHGYPSFEGKRQSIQINFLTGEGVRAKHQFFHKLSAKLKALFR</sequence>
<dbReference type="EMBL" id="FNQO01000002">
    <property type="protein sequence ID" value="SEA14221.1"/>
    <property type="molecule type" value="Genomic_DNA"/>
</dbReference>
<dbReference type="RefSeq" id="WP_244506206.1">
    <property type="nucleotide sequence ID" value="NZ_FNQO01000002.1"/>
</dbReference>
<accession>A0A1H3YSR8</accession>
<dbReference type="InterPro" id="IPR044862">
    <property type="entry name" value="Pro_4_hyd_alph_FE2OG_OXY"/>
</dbReference>
<evidence type="ECO:0000313" key="2">
    <source>
        <dbReference type="EMBL" id="SEA14221.1"/>
    </source>
</evidence>
<name>A0A1H3YSR8_9GAMM</name>
<dbReference type="Pfam" id="PF13640">
    <property type="entry name" value="2OG-FeII_Oxy_3"/>
    <property type="match status" value="1"/>
</dbReference>
<feature type="domain" description="Prolyl 4-hydroxylase alpha subunit Fe(2+) 2OG dioxygenase" evidence="1">
    <location>
        <begin position="101"/>
        <end position="178"/>
    </location>
</feature>
<protein>
    <submittedName>
        <fullName evidence="2">2OG-Fe(II) oxygenase superfamily protein</fullName>
    </submittedName>
</protein>
<keyword evidence="3" id="KW-1185">Reference proteome</keyword>
<reference evidence="3" key="1">
    <citation type="submission" date="2016-10" db="EMBL/GenBank/DDBJ databases">
        <authorList>
            <person name="Varghese N."/>
            <person name="Submissions S."/>
        </authorList>
    </citation>
    <scope>NUCLEOTIDE SEQUENCE [LARGE SCALE GENOMIC DNA]</scope>
    <source>
        <strain evidence="3">CGMCC 1.10657</strain>
    </source>
</reference>
<dbReference type="Proteomes" id="UP000198658">
    <property type="component" value="Unassembled WGS sequence"/>
</dbReference>
<evidence type="ECO:0000313" key="3">
    <source>
        <dbReference type="Proteomes" id="UP000198658"/>
    </source>
</evidence>
<organism evidence="2 3">
    <name type="scientific">Microbulbifer marinus</name>
    <dbReference type="NCBI Taxonomy" id="658218"/>
    <lineage>
        <taxon>Bacteria</taxon>
        <taxon>Pseudomonadati</taxon>
        <taxon>Pseudomonadota</taxon>
        <taxon>Gammaproteobacteria</taxon>
        <taxon>Cellvibrionales</taxon>
        <taxon>Microbulbiferaceae</taxon>
        <taxon>Microbulbifer</taxon>
    </lineage>
</organism>
<gene>
    <name evidence="2" type="ORF">SAMN05216562_1943</name>
</gene>
<dbReference type="Gene3D" id="2.60.120.620">
    <property type="entry name" value="q2cbj1_9rhob like domain"/>
    <property type="match status" value="1"/>
</dbReference>
<dbReference type="AlphaFoldDB" id="A0A1H3YSR8"/>